<accession>E3HB90</accession>
<dbReference type="eggNOG" id="COG0797">
    <property type="taxonomic scope" value="Bacteria"/>
</dbReference>
<keyword evidence="3" id="KW-0472">Membrane</keyword>
<dbReference type="CDD" id="cd22268">
    <property type="entry name" value="DPBB_RlpA-like"/>
    <property type="match status" value="1"/>
</dbReference>
<dbReference type="PANTHER" id="PTHR34183">
    <property type="entry name" value="ENDOLYTIC PEPTIDOGLYCAN TRANSGLYCOSYLASE RLPA"/>
    <property type="match status" value="1"/>
</dbReference>
<dbReference type="EMBL" id="CP002281">
    <property type="protein sequence ID" value="ADO82241.1"/>
    <property type="molecule type" value="Genomic_DNA"/>
</dbReference>
<dbReference type="RefSeq" id="WP_013386911.1">
    <property type="nucleotide sequence ID" value="NC_014632.1"/>
</dbReference>
<dbReference type="EC" id="4.2.2.-" evidence="3"/>
<evidence type="ECO:0000256" key="3">
    <source>
        <dbReference type="HAMAP-Rule" id="MF_02071"/>
    </source>
</evidence>
<dbReference type="InterPro" id="IPR009009">
    <property type="entry name" value="RlpA-like_DPBB"/>
</dbReference>
<comment type="similarity">
    <text evidence="3 4">Belongs to the RlpA family.</text>
</comment>
<dbReference type="Pfam" id="PF03330">
    <property type="entry name" value="DPBB_1"/>
    <property type="match status" value="1"/>
</dbReference>
<dbReference type="GO" id="GO:0008932">
    <property type="term" value="F:lytic endotransglycosylase activity"/>
    <property type="evidence" value="ECO:0007669"/>
    <property type="project" value="UniProtKB-UniRule"/>
</dbReference>
<sequence>MKNKFNIFIILILLLISGCSAVSKKTEVYSKTHTLKGMASWYGKDFHGRLTASGEKYNIRYYTAAHKSLPFGTIVRVTNLNNGKSVRVKINDRGPFVKGRVIDLSPKAFKSIASLNSGVIPVKIEILDDSETFRYKS</sequence>
<dbReference type="GO" id="GO:0071555">
    <property type="term" value="P:cell wall organization"/>
    <property type="evidence" value="ECO:0007669"/>
    <property type="project" value="UniProtKB-KW"/>
</dbReference>
<dbReference type="SUPFAM" id="SSF50685">
    <property type="entry name" value="Barwin-like endoglucanases"/>
    <property type="match status" value="1"/>
</dbReference>
<dbReference type="InterPro" id="IPR012997">
    <property type="entry name" value="RplA"/>
</dbReference>
<name>E3HB90_ILYPC</name>
<dbReference type="AlphaFoldDB" id="E3HB90"/>
<dbReference type="STRING" id="572544.Ilyop_0453"/>
<evidence type="ECO:0000313" key="7">
    <source>
        <dbReference type="Proteomes" id="UP000006875"/>
    </source>
</evidence>
<evidence type="ECO:0000256" key="2">
    <source>
        <dbReference type="ARBA" id="ARBA00023316"/>
    </source>
</evidence>
<protein>
    <recommendedName>
        <fullName evidence="3">Probable endolytic peptidoglycan transglycosylase RlpA</fullName>
        <ecNumber evidence="3">4.2.2.-</ecNumber>
    </recommendedName>
</protein>
<dbReference type="GO" id="GO:0005886">
    <property type="term" value="C:plasma membrane"/>
    <property type="evidence" value="ECO:0007669"/>
    <property type="project" value="UniProtKB-SubCell"/>
</dbReference>
<keyword evidence="7" id="KW-1185">Reference proteome</keyword>
<comment type="subcellular location">
    <subcellularLocation>
        <location evidence="3">Cell membrane</location>
        <topology evidence="3">Lipid-anchor</topology>
    </subcellularLocation>
</comment>
<feature type="domain" description="RlpA-like protein double-psi beta-barrel" evidence="5">
    <location>
        <begin position="36"/>
        <end position="124"/>
    </location>
</feature>
<reference evidence="6 7" key="1">
    <citation type="journal article" date="2010" name="Stand. Genomic Sci.">
        <title>Complete genome sequence of Ilyobacter polytropus type strain (CuHbu1).</title>
        <authorList>
            <person name="Sikorski J."/>
            <person name="Chertkov O."/>
            <person name="Lapidus A."/>
            <person name="Nolan M."/>
            <person name="Lucas S."/>
            <person name="Del Rio T.G."/>
            <person name="Tice H."/>
            <person name="Cheng J.F."/>
            <person name="Tapia R."/>
            <person name="Han C."/>
            <person name="Goodwin L."/>
            <person name="Pitluck S."/>
            <person name="Liolios K."/>
            <person name="Ivanova N."/>
            <person name="Mavromatis K."/>
            <person name="Mikhailova N."/>
            <person name="Pati A."/>
            <person name="Chen A."/>
            <person name="Palaniappan K."/>
            <person name="Land M."/>
            <person name="Hauser L."/>
            <person name="Chang Y.J."/>
            <person name="Jeffries C.D."/>
            <person name="Brambilla E."/>
            <person name="Yasawong M."/>
            <person name="Rohde M."/>
            <person name="Pukall R."/>
            <person name="Spring S."/>
            <person name="Goker M."/>
            <person name="Woyke T."/>
            <person name="Bristow J."/>
            <person name="Eisen J.A."/>
            <person name="Markowitz V."/>
            <person name="Hugenholtz P."/>
            <person name="Kyrpides N.C."/>
            <person name="Klenk H.P."/>
        </authorList>
    </citation>
    <scope>NUCLEOTIDE SEQUENCE [LARGE SCALE GENOMIC DNA]</scope>
    <source>
        <strain evidence="7">ATCC 51220 / DSM 2926 / LMG 16218 / CuHBu1</strain>
    </source>
</reference>
<dbReference type="HOGENOM" id="CLU_042923_7_1_0"/>
<keyword evidence="3 6" id="KW-0449">Lipoprotein</keyword>
<keyword evidence="2 3" id="KW-0961">Cell wall biogenesis/degradation</keyword>
<keyword evidence="3" id="KW-0564">Palmitate</keyword>
<dbReference type="NCBIfam" id="TIGR00413">
    <property type="entry name" value="rlpA"/>
    <property type="match status" value="1"/>
</dbReference>
<dbReference type="Proteomes" id="UP000006875">
    <property type="component" value="Chromosome"/>
</dbReference>
<dbReference type="OrthoDB" id="9779128at2"/>
<evidence type="ECO:0000256" key="4">
    <source>
        <dbReference type="RuleBase" id="RU003495"/>
    </source>
</evidence>
<dbReference type="InterPro" id="IPR036908">
    <property type="entry name" value="RlpA-like_sf"/>
</dbReference>
<dbReference type="InterPro" id="IPR034718">
    <property type="entry name" value="RlpA"/>
</dbReference>
<dbReference type="GO" id="GO:0000270">
    <property type="term" value="P:peptidoglycan metabolic process"/>
    <property type="evidence" value="ECO:0007669"/>
    <property type="project" value="UniProtKB-UniRule"/>
</dbReference>
<comment type="function">
    <text evidence="3">Lytic transglycosylase with a strong preference for naked glycan strands that lack stem peptides.</text>
</comment>
<organism evidence="6 7">
    <name type="scientific">Ilyobacter polytropus (strain ATCC 51220 / DSM 2926 / LMG 16218 / CuHBu1)</name>
    <dbReference type="NCBI Taxonomy" id="572544"/>
    <lineage>
        <taxon>Bacteria</taxon>
        <taxon>Fusobacteriati</taxon>
        <taxon>Fusobacteriota</taxon>
        <taxon>Fusobacteriia</taxon>
        <taxon>Fusobacteriales</taxon>
        <taxon>Fusobacteriaceae</taxon>
        <taxon>Ilyobacter</taxon>
    </lineage>
</organism>
<keyword evidence="3" id="KW-1003">Cell membrane</keyword>
<keyword evidence="1 3" id="KW-0456">Lyase</keyword>
<evidence type="ECO:0000256" key="1">
    <source>
        <dbReference type="ARBA" id="ARBA00023239"/>
    </source>
</evidence>
<proteinExistence type="inferred from homology"/>
<dbReference type="PANTHER" id="PTHR34183:SF1">
    <property type="entry name" value="ENDOLYTIC PEPTIDOGLYCAN TRANSGLYCOSYLASE RLPA"/>
    <property type="match status" value="1"/>
</dbReference>
<evidence type="ECO:0000313" key="6">
    <source>
        <dbReference type="EMBL" id="ADO82241.1"/>
    </source>
</evidence>
<gene>
    <name evidence="3" type="primary">rlpA</name>
    <name evidence="6" type="ordered locus">Ilyop_0453</name>
</gene>
<dbReference type="PROSITE" id="PS51257">
    <property type="entry name" value="PROKAR_LIPOPROTEIN"/>
    <property type="match status" value="1"/>
</dbReference>
<dbReference type="KEGG" id="ipo:Ilyop_0453"/>
<dbReference type="Gene3D" id="2.40.40.10">
    <property type="entry name" value="RlpA-like domain"/>
    <property type="match status" value="1"/>
</dbReference>
<dbReference type="HAMAP" id="MF_02071">
    <property type="entry name" value="RlpA"/>
    <property type="match status" value="1"/>
</dbReference>
<evidence type="ECO:0000259" key="5">
    <source>
        <dbReference type="Pfam" id="PF03330"/>
    </source>
</evidence>